<name>G4TQW3_SERID</name>
<evidence type="ECO:0000313" key="2">
    <source>
        <dbReference type="Proteomes" id="UP000007148"/>
    </source>
</evidence>
<dbReference type="HOGENOM" id="CLU_3279701_0_0_1"/>
<dbReference type="InParanoid" id="G4TQW3"/>
<keyword evidence="2" id="KW-1185">Reference proteome</keyword>
<gene>
    <name evidence="1" type="ORF">PIIN_07660</name>
</gene>
<sequence>MNSRECGQDAADIRRVATKECVRHRHYRPAPHAQVAFNRPE</sequence>
<comment type="caution">
    <text evidence="1">The sequence shown here is derived from an EMBL/GenBank/DDBJ whole genome shotgun (WGS) entry which is preliminary data.</text>
</comment>
<evidence type="ECO:0000313" key="1">
    <source>
        <dbReference type="EMBL" id="CCA73706.1"/>
    </source>
</evidence>
<dbReference type="EMBL" id="CAFZ01000246">
    <property type="protein sequence ID" value="CCA73706.1"/>
    <property type="molecule type" value="Genomic_DNA"/>
</dbReference>
<dbReference type="Proteomes" id="UP000007148">
    <property type="component" value="Unassembled WGS sequence"/>
</dbReference>
<dbReference type="AlphaFoldDB" id="G4TQW3"/>
<accession>G4TQW3</accession>
<organism evidence="1 2">
    <name type="scientific">Serendipita indica (strain DSM 11827)</name>
    <name type="common">Root endophyte fungus</name>
    <name type="synonym">Piriformospora indica</name>
    <dbReference type="NCBI Taxonomy" id="1109443"/>
    <lineage>
        <taxon>Eukaryota</taxon>
        <taxon>Fungi</taxon>
        <taxon>Dikarya</taxon>
        <taxon>Basidiomycota</taxon>
        <taxon>Agaricomycotina</taxon>
        <taxon>Agaricomycetes</taxon>
        <taxon>Sebacinales</taxon>
        <taxon>Serendipitaceae</taxon>
        <taxon>Serendipita</taxon>
    </lineage>
</organism>
<proteinExistence type="predicted"/>
<reference evidence="1 2" key="1">
    <citation type="journal article" date="2011" name="PLoS Pathog.">
        <title>Endophytic Life Strategies Decoded by Genome and Transcriptome Analyses of the Mutualistic Root Symbiont Piriformospora indica.</title>
        <authorList>
            <person name="Zuccaro A."/>
            <person name="Lahrmann U."/>
            <person name="Guldener U."/>
            <person name="Langen G."/>
            <person name="Pfiffi S."/>
            <person name="Biedenkopf D."/>
            <person name="Wong P."/>
            <person name="Samans B."/>
            <person name="Grimm C."/>
            <person name="Basiewicz M."/>
            <person name="Murat C."/>
            <person name="Martin F."/>
            <person name="Kogel K.H."/>
        </authorList>
    </citation>
    <scope>NUCLEOTIDE SEQUENCE [LARGE SCALE GENOMIC DNA]</scope>
    <source>
        <strain evidence="1 2">DSM 11827</strain>
    </source>
</reference>
<protein>
    <submittedName>
        <fullName evidence="1">Uncharacterized protein</fullName>
    </submittedName>
</protein>